<dbReference type="GO" id="GO:0005829">
    <property type="term" value="C:cytosol"/>
    <property type="evidence" value="ECO:0007669"/>
    <property type="project" value="TreeGrafter"/>
</dbReference>
<gene>
    <name evidence="10" type="ORF">BCR34DRAFT_642927</name>
</gene>
<dbReference type="InterPro" id="IPR001048">
    <property type="entry name" value="Asp/Glu/Uridylate_kinase"/>
</dbReference>
<dbReference type="GO" id="GO:0071266">
    <property type="term" value="P:'de novo' L-methionine biosynthetic process"/>
    <property type="evidence" value="ECO:0007669"/>
    <property type="project" value="UniProtKB-ARBA"/>
</dbReference>
<dbReference type="InterPro" id="IPR001341">
    <property type="entry name" value="Asp_kinase"/>
</dbReference>
<evidence type="ECO:0000256" key="1">
    <source>
        <dbReference type="ARBA" id="ARBA00004685"/>
    </source>
</evidence>
<dbReference type="InterPro" id="IPR002912">
    <property type="entry name" value="ACT_dom"/>
</dbReference>
<dbReference type="OrthoDB" id="4323675at2759"/>
<dbReference type="EMBL" id="MCFA01000025">
    <property type="protein sequence ID" value="ORY15439.1"/>
    <property type="molecule type" value="Genomic_DNA"/>
</dbReference>
<accession>A0A1Y1ZYW1</accession>
<evidence type="ECO:0000259" key="9">
    <source>
        <dbReference type="PROSITE" id="PS51671"/>
    </source>
</evidence>
<dbReference type="InterPro" id="IPR018042">
    <property type="entry name" value="Aspartate_kinase_CS"/>
</dbReference>
<evidence type="ECO:0000256" key="6">
    <source>
        <dbReference type="ARBA" id="ARBA00022840"/>
    </source>
</evidence>
<evidence type="ECO:0000256" key="2">
    <source>
        <dbReference type="ARBA" id="ARBA00010122"/>
    </source>
</evidence>
<dbReference type="FunFam" id="3.30.2130.10:FF:000001">
    <property type="entry name" value="Bifunctional aspartokinase/homoserine dehydrogenase"/>
    <property type="match status" value="1"/>
</dbReference>
<proteinExistence type="inferred from homology"/>
<dbReference type="AlphaFoldDB" id="A0A1Y1ZYW1"/>
<organism evidence="10 11">
    <name type="scientific">Clohesyomyces aquaticus</name>
    <dbReference type="NCBI Taxonomy" id="1231657"/>
    <lineage>
        <taxon>Eukaryota</taxon>
        <taxon>Fungi</taxon>
        <taxon>Dikarya</taxon>
        <taxon>Ascomycota</taxon>
        <taxon>Pezizomycotina</taxon>
        <taxon>Dothideomycetes</taxon>
        <taxon>Pleosporomycetidae</taxon>
        <taxon>Pleosporales</taxon>
        <taxon>Lindgomycetaceae</taxon>
        <taxon>Clohesyomyces</taxon>
    </lineage>
</organism>
<dbReference type="GO" id="GO:0004072">
    <property type="term" value="F:aspartate kinase activity"/>
    <property type="evidence" value="ECO:0007669"/>
    <property type="project" value="UniProtKB-EC"/>
</dbReference>
<keyword evidence="5 8" id="KW-0418">Kinase</keyword>
<dbReference type="PROSITE" id="PS51671">
    <property type="entry name" value="ACT"/>
    <property type="match status" value="1"/>
</dbReference>
<evidence type="ECO:0000256" key="7">
    <source>
        <dbReference type="ARBA" id="ARBA00047872"/>
    </source>
</evidence>
<evidence type="ECO:0000313" key="10">
    <source>
        <dbReference type="EMBL" id="ORY15439.1"/>
    </source>
</evidence>
<dbReference type="PROSITE" id="PS00324">
    <property type="entry name" value="ASPARTOKINASE"/>
    <property type="match status" value="1"/>
</dbReference>
<dbReference type="SUPFAM" id="SSF53633">
    <property type="entry name" value="Carbamate kinase-like"/>
    <property type="match status" value="1"/>
</dbReference>
<dbReference type="SUPFAM" id="SSF55021">
    <property type="entry name" value="ACT-like"/>
    <property type="match status" value="2"/>
</dbReference>
<sequence length="519" mass="56328">MALSQNEVRSKPWVVQKYGGTSIGKLLSTITGSIIPQYLESYNVAVVCSARSGTSKSSGTTSHLLDAIKAATSNETDTNQLDDIIDLIKRDHLQAGQDAINDSVDKHILANLEQAIKKDCEWLRSFLKATWTLGEISGRTQDRVLAVGELLSCRIVAASLKSKSVGAYVVTLDDIVQDAYGKDHMTLLKAYRNEPSGFLGGLQHAIRSRLRTCGKGVPVITGFFGSMPDSLIHSVGRGYSDLCAALCAVALDADELQIWKEVDGVFTADPRKIKTARLLATITSEEAAELTYYGSEVIHPLTIEQIDTAGIPLRLKNVKDPLGAGTIIYPSSRRTSNRSSPERSSLDTAFYRRTPTAVTVKEKITVFNVRSHGTMRPQAFLARVGAIMETHDITIDLISSSQQMLSLAVCSAESHSFGNAAAELASLGTVNAVKDMCIVSVVGHKMRNMVGVAGEIFNALATARINIYLISQGASEINISFVVKARDALLAMEVVHTNVMRIPLHSEQENTFIKGPWLY</sequence>
<dbReference type="FunFam" id="3.40.1160.10:FF:000023">
    <property type="entry name" value="Probable aspartokinase"/>
    <property type="match status" value="1"/>
</dbReference>
<reference evidence="10 11" key="1">
    <citation type="submission" date="2016-07" db="EMBL/GenBank/DDBJ databases">
        <title>Pervasive Adenine N6-methylation of Active Genes in Fungi.</title>
        <authorList>
            <consortium name="DOE Joint Genome Institute"/>
            <person name="Mondo S.J."/>
            <person name="Dannebaum R.O."/>
            <person name="Kuo R.C."/>
            <person name="Labutti K."/>
            <person name="Haridas S."/>
            <person name="Kuo A."/>
            <person name="Salamov A."/>
            <person name="Ahrendt S.R."/>
            <person name="Lipzen A."/>
            <person name="Sullivan W."/>
            <person name="Andreopoulos W.B."/>
            <person name="Clum A."/>
            <person name="Lindquist E."/>
            <person name="Daum C."/>
            <person name="Ramamoorthy G.K."/>
            <person name="Gryganskyi A."/>
            <person name="Culley D."/>
            <person name="Magnuson J.K."/>
            <person name="James T.Y."/>
            <person name="O'Malley M.A."/>
            <person name="Stajich J.E."/>
            <person name="Spatafora J.W."/>
            <person name="Visel A."/>
            <person name="Grigoriev I.V."/>
        </authorList>
    </citation>
    <scope>NUCLEOTIDE SEQUENCE [LARGE SCALE GENOMIC DNA]</scope>
    <source>
        <strain evidence="10 11">CBS 115471</strain>
    </source>
</reference>
<comment type="catalytic activity">
    <reaction evidence="7 8">
        <text>L-aspartate + ATP = 4-phospho-L-aspartate + ADP</text>
        <dbReference type="Rhea" id="RHEA:23776"/>
        <dbReference type="ChEBI" id="CHEBI:29991"/>
        <dbReference type="ChEBI" id="CHEBI:30616"/>
        <dbReference type="ChEBI" id="CHEBI:57535"/>
        <dbReference type="ChEBI" id="CHEBI:456216"/>
        <dbReference type="EC" id="2.7.2.4"/>
    </reaction>
</comment>
<keyword evidence="4" id="KW-0547">Nucleotide-binding</keyword>
<keyword evidence="3 8" id="KW-0808">Transferase</keyword>
<protein>
    <recommendedName>
        <fullName evidence="8">Aspartokinase</fullName>
        <ecNumber evidence="8">2.7.2.4</ecNumber>
    </recommendedName>
</protein>
<dbReference type="GO" id="GO:0009088">
    <property type="term" value="P:threonine biosynthetic process"/>
    <property type="evidence" value="ECO:0007669"/>
    <property type="project" value="UniProtKB-ARBA"/>
</dbReference>
<dbReference type="InterPro" id="IPR045865">
    <property type="entry name" value="ACT-like_dom_sf"/>
</dbReference>
<evidence type="ECO:0000256" key="4">
    <source>
        <dbReference type="ARBA" id="ARBA00022741"/>
    </source>
</evidence>
<keyword evidence="6" id="KW-0067">ATP-binding</keyword>
<comment type="similarity">
    <text evidence="2 8">Belongs to the aspartokinase family.</text>
</comment>
<dbReference type="Pfam" id="PF00696">
    <property type="entry name" value="AA_kinase"/>
    <property type="match status" value="1"/>
</dbReference>
<dbReference type="Gene3D" id="3.30.2130.10">
    <property type="entry name" value="VC0802-like"/>
    <property type="match status" value="1"/>
</dbReference>
<dbReference type="Gene3D" id="3.40.1160.10">
    <property type="entry name" value="Acetylglutamate kinase-like"/>
    <property type="match status" value="1"/>
</dbReference>
<dbReference type="Proteomes" id="UP000193144">
    <property type="component" value="Unassembled WGS sequence"/>
</dbReference>
<dbReference type="InterPro" id="IPR036393">
    <property type="entry name" value="AceGlu_kinase-like_sf"/>
</dbReference>
<keyword evidence="11" id="KW-1185">Reference proteome</keyword>
<dbReference type="Pfam" id="PF22468">
    <property type="entry name" value="ACT_9"/>
    <property type="match status" value="1"/>
</dbReference>
<dbReference type="GO" id="GO:0009089">
    <property type="term" value="P:lysine biosynthetic process via diaminopimelate"/>
    <property type="evidence" value="ECO:0007669"/>
    <property type="project" value="TreeGrafter"/>
</dbReference>
<evidence type="ECO:0000256" key="3">
    <source>
        <dbReference type="ARBA" id="ARBA00022679"/>
    </source>
</evidence>
<evidence type="ECO:0000256" key="8">
    <source>
        <dbReference type="RuleBase" id="RU003448"/>
    </source>
</evidence>
<dbReference type="GO" id="GO:0005524">
    <property type="term" value="F:ATP binding"/>
    <property type="evidence" value="ECO:0007669"/>
    <property type="project" value="UniProtKB-KW"/>
</dbReference>
<comment type="caution">
    <text evidence="10">The sequence shown here is derived from an EMBL/GenBank/DDBJ whole genome shotgun (WGS) entry which is preliminary data.</text>
</comment>
<evidence type="ECO:0000256" key="5">
    <source>
        <dbReference type="ARBA" id="ARBA00022777"/>
    </source>
</evidence>
<dbReference type="PANTHER" id="PTHR21499:SF59">
    <property type="entry name" value="ASPARTOKINASE"/>
    <property type="match status" value="1"/>
</dbReference>
<evidence type="ECO:0000313" key="11">
    <source>
        <dbReference type="Proteomes" id="UP000193144"/>
    </source>
</evidence>
<comment type="pathway">
    <text evidence="1">Mycotoxin biosynthesis.</text>
</comment>
<name>A0A1Y1ZYW1_9PLEO</name>
<dbReference type="InterPro" id="IPR054352">
    <property type="entry name" value="ACT_Aspartokinase"/>
</dbReference>
<dbReference type="STRING" id="1231657.A0A1Y1ZYW1"/>
<dbReference type="EC" id="2.7.2.4" evidence="8"/>
<feature type="domain" description="ACT" evidence="9">
    <location>
        <begin position="441"/>
        <end position="519"/>
    </location>
</feature>
<dbReference type="GO" id="GO:0009090">
    <property type="term" value="P:homoserine biosynthetic process"/>
    <property type="evidence" value="ECO:0007669"/>
    <property type="project" value="TreeGrafter"/>
</dbReference>
<dbReference type="NCBIfam" id="TIGR00657">
    <property type="entry name" value="asp_kinases"/>
    <property type="match status" value="1"/>
</dbReference>
<dbReference type="PANTHER" id="PTHR21499">
    <property type="entry name" value="ASPARTATE KINASE"/>
    <property type="match status" value="1"/>
</dbReference>